<feature type="non-terminal residue" evidence="2">
    <location>
        <position position="117"/>
    </location>
</feature>
<dbReference type="AlphaFoldDB" id="A0A0J7YNR4"/>
<evidence type="ECO:0000256" key="1">
    <source>
        <dbReference type="SAM" id="MobiDB-lite"/>
    </source>
</evidence>
<name>A0A0J7YNR4_BETVV</name>
<reference evidence="2 3" key="1">
    <citation type="journal article" date="2014" name="Nature">
        <title>The genome of the recently domesticated crop plant sugar beet (Beta vulgaris).</title>
        <authorList>
            <person name="Dohm J.C."/>
            <person name="Minoche A.E."/>
            <person name="Holtgrawe D."/>
            <person name="Capella-Gutierrez S."/>
            <person name="Zakrzewski F."/>
            <person name="Tafer H."/>
            <person name="Rupp O."/>
            <person name="Sorensen T.R."/>
            <person name="Stracke R."/>
            <person name="Reinhardt R."/>
            <person name="Goesmann A."/>
            <person name="Kraft T."/>
            <person name="Schulz B."/>
            <person name="Stadler P.F."/>
            <person name="Schmidt T."/>
            <person name="Gabaldon T."/>
            <person name="Lehrach H."/>
            <person name="Weisshaar B."/>
            <person name="Himmelbauer H."/>
        </authorList>
    </citation>
    <scope>NUCLEOTIDE SEQUENCE [LARGE SCALE GENOMIC DNA]</scope>
    <source>
        <tissue evidence="2">Taproot</tissue>
    </source>
</reference>
<protein>
    <submittedName>
        <fullName evidence="2">Uncharacterized protein</fullName>
    </submittedName>
</protein>
<dbReference type="Proteomes" id="UP000035740">
    <property type="component" value="Unassembled WGS sequence"/>
</dbReference>
<feature type="compositionally biased region" description="Basic and acidic residues" evidence="1">
    <location>
        <begin position="77"/>
        <end position="92"/>
    </location>
</feature>
<proteinExistence type="predicted"/>
<sequence length="117" mass="12933">MEPINTVTAKSDEESGSRKRQQNNGSVKAAKQNAEIVQKVSNLSEAQAYASEISETRFDMVSSRPQKKQKMASTSVDVHEGDNNRLDSRESNEPESSNTKMLTSHDLLLATLKYTTA</sequence>
<organism evidence="2 3">
    <name type="scientific">Beta vulgaris subsp. vulgaris</name>
    <name type="common">Beet</name>
    <dbReference type="NCBI Taxonomy" id="3555"/>
    <lineage>
        <taxon>Eukaryota</taxon>
        <taxon>Viridiplantae</taxon>
        <taxon>Streptophyta</taxon>
        <taxon>Embryophyta</taxon>
        <taxon>Tracheophyta</taxon>
        <taxon>Spermatophyta</taxon>
        <taxon>Magnoliopsida</taxon>
        <taxon>eudicotyledons</taxon>
        <taxon>Gunneridae</taxon>
        <taxon>Pentapetalae</taxon>
        <taxon>Caryophyllales</taxon>
        <taxon>Chenopodiaceae</taxon>
        <taxon>Betoideae</taxon>
        <taxon>Beta</taxon>
    </lineage>
</organism>
<evidence type="ECO:0000313" key="2">
    <source>
        <dbReference type="EMBL" id="KMS65221.1"/>
    </source>
</evidence>
<gene>
    <name evidence="2" type="ORF">BVRB_038180</name>
</gene>
<dbReference type="EMBL" id="KQ112576">
    <property type="protein sequence ID" value="KMS65221.1"/>
    <property type="molecule type" value="Genomic_DNA"/>
</dbReference>
<dbReference type="Gramene" id="KMS65221">
    <property type="protein sequence ID" value="KMS65221"/>
    <property type="gene ID" value="BVRB_038180"/>
</dbReference>
<evidence type="ECO:0000313" key="3">
    <source>
        <dbReference type="Proteomes" id="UP000035740"/>
    </source>
</evidence>
<keyword evidence="3" id="KW-1185">Reference proteome</keyword>
<feature type="region of interest" description="Disordered" evidence="1">
    <location>
        <begin position="1"/>
        <end position="32"/>
    </location>
</feature>
<feature type="region of interest" description="Disordered" evidence="1">
    <location>
        <begin position="58"/>
        <end position="103"/>
    </location>
</feature>
<accession>A0A0J7YNR4</accession>